<keyword evidence="1" id="KW-0472">Membrane</keyword>
<evidence type="ECO:0000313" key="3">
    <source>
        <dbReference type="Proteomes" id="UP000516134"/>
    </source>
</evidence>
<keyword evidence="1" id="KW-1133">Transmembrane helix</keyword>
<sequence length="78" mass="8759">MADWFAPKRYGLGSGKPISWQGWAVSIIYMLLVLAACLVLQQSLLAFLAIFVPATLAFLIICARTTRGGWQWRWGKDD</sequence>
<name>A0ABX6T4B8_9SPHN</name>
<evidence type="ECO:0000313" key="2">
    <source>
        <dbReference type="EMBL" id="QNP44068.1"/>
    </source>
</evidence>
<feature type="transmembrane region" description="Helical" evidence="1">
    <location>
        <begin position="47"/>
        <end position="66"/>
    </location>
</feature>
<dbReference type="RefSeq" id="WP_187715490.1">
    <property type="nucleotide sequence ID" value="NZ_BAABJC010000001.1"/>
</dbReference>
<gene>
    <name evidence="2" type="ORF">H9L15_05775</name>
</gene>
<protein>
    <recommendedName>
        <fullName evidence="4">DUF805 domain-containing protein</fullName>
    </recommendedName>
</protein>
<dbReference type="Proteomes" id="UP000516134">
    <property type="component" value="Chromosome"/>
</dbReference>
<proteinExistence type="predicted"/>
<feature type="transmembrane region" description="Helical" evidence="1">
    <location>
        <begin position="20"/>
        <end position="40"/>
    </location>
</feature>
<evidence type="ECO:0000256" key="1">
    <source>
        <dbReference type="SAM" id="Phobius"/>
    </source>
</evidence>
<reference evidence="2 3" key="1">
    <citation type="submission" date="2020-08" db="EMBL/GenBank/DDBJ databases">
        <title>Genome sequence of Sphingomonas daechungensis KACC 18115T.</title>
        <authorList>
            <person name="Hyun D.-W."/>
            <person name="Bae J.-W."/>
        </authorList>
    </citation>
    <scope>NUCLEOTIDE SEQUENCE [LARGE SCALE GENOMIC DNA]</scope>
    <source>
        <strain evidence="2 3">KACC 18115</strain>
    </source>
</reference>
<evidence type="ECO:0008006" key="4">
    <source>
        <dbReference type="Google" id="ProtNLM"/>
    </source>
</evidence>
<keyword evidence="3" id="KW-1185">Reference proteome</keyword>
<accession>A0ABX6T4B8</accession>
<dbReference type="EMBL" id="CP060780">
    <property type="protein sequence ID" value="QNP44068.1"/>
    <property type="molecule type" value="Genomic_DNA"/>
</dbReference>
<organism evidence="2 3">
    <name type="scientific">Sphingomonas daechungensis</name>
    <dbReference type="NCBI Taxonomy" id="1176646"/>
    <lineage>
        <taxon>Bacteria</taxon>
        <taxon>Pseudomonadati</taxon>
        <taxon>Pseudomonadota</taxon>
        <taxon>Alphaproteobacteria</taxon>
        <taxon>Sphingomonadales</taxon>
        <taxon>Sphingomonadaceae</taxon>
        <taxon>Sphingomonas</taxon>
    </lineage>
</organism>
<keyword evidence="1" id="KW-0812">Transmembrane</keyword>